<evidence type="ECO:0000256" key="1">
    <source>
        <dbReference type="ARBA" id="ARBA00005417"/>
    </source>
</evidence>
<evidence type="ECO:0000256" key="4">
    <source>
        <dbReference type="ARBA" id="ARBA00022840"/>
    </source>
</evidence>
<sequence length="342" mass="38529">MSSFQERERPLLQVKGLKKHFPLEKSVFSRKTGAVRAVDGIDFVVHKGETLGIVGESGCGKSTVGQLILQLLEPTEGEVWFEGRNLSELNREEVRKVRRDLQIIFQDPYSSLNPRMKIDDIIAEPLKVHGISRKSEWRERVKQLLNVVGLGEHHLGRYPHEFSGGQRQRIGIARALALQPKLIVCDEPVSALDVSIQAQILNLLKKLQREFQLTYIFIAHGLPAVKHISDRIAVMYLGKIVEIADRDELFANYKHPYTEALLSAIPVPDPTLRKERIILQGDLPSPANPPKGCSFHTRCPYAQDRCSQETPALQQQDGNHSVACHFPLRASSLFKADPVQVH</sequence>
<name>A0A5C4T3G4_9BACL</name>
<organism evidence="6 7">
    <name type="scientific">Paenibacillus hemerocallicola</name>
    <dbReference type="NCBI Taxonomy" id="1172614"/>
    <lineage>
        <taxon>Bacteria</taxon>
        <taxon>Bacillati</taxon>
        <taxon>Bacillota</taxon>
        <taxon>Bacilli</taxon>
        <taxon>Bacillales</taxon>
        <taxon>Paenibacillaceae</taxon>
        <taxon>Paenibacillus</taxon>
    </lineage>
</organism>
<evidence type="ECO:0000256" key="3">
    <source>
        <dbReference type="ARBA" id="ARBA00022741"/>
    </source>
</evidence>
<dbReference type="NCBIfam" id="NF008453">
    <property type="entry name" value="PRK11308.1"/>
    <property type="match status" value="1"/>
</dbReference>
<dbReference type="FunFam" id="3.40.50.300:FF:000016">
    <property type="entry name" value="Oligopeptide ABC transporter ATP-binding component"/>
    <property type="match status" value="1"/>
</dbReference>
<keyword evidence="3" id="KW-0547">Nucleotide-binding</keyword>
<dbReference type="InterPro" id="IPR013563">
    <property type="entry name" value="Oligopep_ABC_C"/>
</dbReference>
<accession>A0A5C4T3G4</accession>
<keyword evidence="2" id="KW-0813">Transport</keyword>
<evidence type="ECO:0000313" key="7">
    <source>
        <dbReference type="Proteomes" id="UP000307943"/>
    </source>
</evidence>
<dbReference type="InterPro" id="IPR003593">
    <property type="entry name" value="AAA+_ATPase"/>
</dbReference>
<protein>
    <submittedName>
        <fullName evidence="6">Dipeptide ABC transporter ATP-binding protein</fullName>
    </submittedName>
</protein>
<reference evidence="6 7" key="1">
    <citation type="submission" date="2019-05" db="EMBL/GenBank/DDBJ databases">
        <title>We sequenced the genome of Paenibacillus hemerocallicola KCTC 33185 for further insight into its adaptation and study the phylogeny of Paenibacillus.</title>
        <authorList>
            <person name="Narsing Rao M.P."/>
        </authorList>
    </citation>
    <scope>NUCLEOTIDE SEQUENCE [LARGE SCALE GENOMIC DNA]</scope>
    <source>
        <strain evidence="6 7">KCTC 33185</strain>
    </source>
</reference>
<dbReference type="PROSITE" id="PS50893">
    <property type="entry name" value="ABC_TRANSPORTER_2"/>
    <property type="match status" value="1"/>
</dbReference>
<dbReference type="Pfam" id="PF00005">
    <property type="entry name" value="ABC_tran"/>
    <property type="match status" value="1"/>
</dbReference>
<dbReference type="GO" id="GO:0005524">
    <property type="term" value="F:ATP binding"/>
    <property type="evidence" value="ECO:0007669"/>
    <property type="project" value="UniProtKB-KW"/>
</dbReference>
<proteinExistence type="inferred from homology"/>
<dbReference type="AlphaFoldDB" id="A0A5C4T3G4"/>
<dbReference type="SUPFAM" id="SSF52540">
    <property type="entry name" value="P-loop containing nucleoside triphosphate hydrolases"/>
    <property type="match status" value="1"/>
</dbReference>
<dbReference type="CDD" id="cd03257">
    <property type="entry name" value="ABC_NikE_OppD_transporters"/>
    <property type="match status" value="1"/>
</dbReference>
<dbReference type="OrthoDB" id="9802264at2"/>
<dbReference type="PROSITE" id="PS00211">
    <property type="entry name" value="ABC_TRANSPORTER_1"/>
    <property type="match status" value="1"/>
</dbReference>
<comment type="similarity">
    <text evidence="1">Belongs to the ABC transporter superfamily.</text>
</comment>
<dbReference type="Pfam" id="PF08352">
    <property type="entry name" value="oligo_HPY"/>
    <property type="match status" value="1"/>
</dbReference>
<dbReference type="Gene3D" id="3.40.50.300">
    <property type="entry name" value="P-loop containing nucleotide triphosphate hydrolases"/>
    <property type="match status" value="1"/>
</dbReference>
<dbReference type="NCBIfam" id="TIGR01727">
    <property type="entry name" value="oligo_HPY"/>
    <property type="match status" value="1"/>
</dbReference>
<dbReference type="Proteomes" id="UP000307943">
    <property type="component" value="Unassembled WGS sequence"/>
</dbReference>
<dbReference type="InterPro" id="IPR003439">
    <property type="entry name" value="ABC_transporter-like_ATP-bd"/>
</dbReference>
<dbReference type="PANTHER" id="PTHR43776:SF7">
    <property type="entry name" value="D,D-DIPEPTIDE TRANSPORT ATP-BINDING PROTEIN DDPF-RELATED"/>
    <property type="match status" value="1"/>
</dbReference>
<dbReference type="RefSeq" id="WP_139604885.1">
    <property type="nucleotide sequence ID" value="NZ_VDCQ01000040.1"/>
</dbReference>
<comment type="caution">
    <text evidence="6">The sequence shown here is derived from an EMBL/GenBank/DDBJ whole genome shotgun (WGS) entry which is preliminary data.</text>
</comment>
<keyword evidence="4 6" id="KW-0067">ATP-binding</keyword>
<evidence type="ECO:0000313" key="6">
    <source>
        <dbReference type="EMBL" id="TNJ63612.1"/>
    </source>
</evidence>
<dbReference type="SMART" id="SM00382">
    <property type="entry name" value="AAA"/>
    <property type="match status" value="1"/>
</dbReference>
<dbReference type="GO" id="GO:0016887">
    <property type="term" value="F:ATP hydrolysis activity"/>
    <property type="evidence" value="ECO:0007669"/>
    <property type="project" value="InterPro"/>
</dbReference>
<dbReference type="GO" id="GO:0055085">
    <property type="term" value="P:transmembrane transport"/>
    <property type="evidence" value="ECO:0007669"/>
    <property type="project" value="UniProtKB-ARBA"/>
</dbReference>
<feature type="domain" description="ABC transporter" evidence="5">
    <location>
        <begin position="12"/>
        <end position="262"/>
    </location>
</feature>
<dbReference type="PANTHER" id="PTHR43776">
    <property type="entry name" value="TRANSPORT ATP-BINDING PROTEIN"/>
    <property type="match status" value="1"/>
</dbReference>
<dbReference type="InterPro" id="IPR017871">
    <property type="entry name" value="ABC_transporter-like_CS"/>
</dbReference>
<dbReference type="EMBL" id="VDCQ01000040">
    <property type="protein sequence ID" value="TNJ63612.1"/>
    <property type="molecule type" value="Genomic_DNA"/>
</dbReference>
<dbReference type="InterPro" id="IPR027417">
    <property type="entry name" value="P-loop_NTPase"/>
</dbReference>
<dbReference type="InterPro" id="IPR050319">
    <property type="entry name" value="ABC_transp_ATP-bind"/>
</dbReference>
<gene>
    <name evidence="6" type="ORF">FE784_24455</name>
</gene>
<keyword evidence="7" id="KW-1185">Reference proteome</keyword>
<evidence type="ECO:0000256" key="2">
    <source>
        <dbReference type="ARBA" id="ARBA00022448"/>
    </source>
</evidence>
<dbReference type="GO" id="GO:0015833">
    <property type="term" value="P:peptide transport"/>
    <property type="evidence" value="ECO:0007669"/>
    <property type="project" value="InterPro"/>
</dbReference>
<evidence type="ECO:0000259" key="5">
    <source>
        <dbReference type="PROSITE" id="PS50893"/>
    </source>
</evidence>